<reference evidence="2 3" key="1">
    <citation type="journal article" date="2014" name="Agronomy (Basel)">
        <title>A Draft Genome Sequence for Ensete ventricosum, the Drought-Tolerant Tree Against Hunger.</title>
        <authorList>
            <person name="Harrison J."/>
            <person name="Moore K.A."/>
            <person name="Paszkiewicz K."/>
            <person name="Jones T."/>
            <person name="Grant M."/>
            <person name="Ambacheew D."/>
            <person name="Muzemil S."/>
            <person name="Studholme D.J."/>
        </authorList>
    </citation>
    <scope>NUCLEOTIDE SEQUENCE [LARGE SCALE GENOMIC DNA]</scope>
</reference>
<proteinExistence type="predicted"/>
<feature type="region of interest" description="Disordered" evidence="1">
    <location>
        <begin position="1"/>
        <end position="66"/>
    </location>
</feature>
<feature type="compositionally biased region" description="Low complexity" evidence="1">
    <location>
        <begin position="46"/>
        <end position="64"/>
    </location>
</feature>
<name>A0A426ZL44_ENSVE</name>
<evidence type="ECO:0000256" key="1">
    <source>
        <dbReference type="SAM" id="MobiDB-lite"/>
    </source>
</evidence>
<gene>
    <name evidence="2" type="ORF">B296_00022938</name>
</gene>
<dbReference type="EMBL" id="AMZH03006113">
    <property type="protein sequence ID" value="RRT64655.1"/>
    <property type="molecule type" value="Genomic_DNA"/>
</dbReference>
<accession>A0A426ZL44</accession>
<organism evidence="2 3">
    <name type="scientific">Ensete ventricosum</name>
    <name type="common">Abyssinian banana</name>
    <name type="synonym">Musa ensete</name>
    <dbReference type="NCBI Taxonomy" id="4639"/>
    <lineage>
        <taxon>Eukaryota</taxon>
        <taxon>Viridiplantae</taxon>
        <taxon>Streptophyta</taxon>
        <taxon>Embryophyta</taxon>
        <taxon>Tracheophyta</taxon>
        <taxon>Spermatophyta</taxon>
        <taxon>Magnoliopsida</taxon>
        <taxon>Liliopsida</taxon>
        <taxon>Zingiberales</taxon>
        <taxon>Musaceae</taxon>
        <taxon>Ensete</taxon>
    </lineage>
</organism>
<feature type="compositionally biased region" description="Pro residues" evidence="1">
    <location>
        <begin position="23"/>
        <end position="40"/>
    </location>
</feature>
<comment type="caution">
    <text evidence="2">The sequence shown here is derived from an EMBL/GenBank/DDBJ whole genome shotgun (WGS) entry which is preliminary data.</text>
</comment>
<evidence type="ECO:0000313" key="3">
    <source>
        <dbReference type="Proteomes" id="UP000287651"/>
    </source>
</evidence>
<dbReference type="Proteomes" id="UP000287651">
    <property type="component" value="Unassembled WGS sequence"/>
</dbReference>
<feature type="region of interest" description="Disordered" evidence="1">
    <location>
        <begin position="85"/>
        <end position="105"/>
    </location>
</feature>
<sequence length="105" mass="11030">MLEVKVTGSKATRTPPRSRRVPPWRPTRTAPPPTTSPPKSPAKRAPVSSSGPPTSTTPGLRSSPQPLARLSSLAAWIELTRWKGVALTRARGGARGQERSTGGAG</sequence>
<dbReference type="AlphaFoldDB" id="A0A426ZL44"/>
<evidence type="ECO:0000313" key="2">
    <source>
        <dbReference type="EMBL" id="RRT64655.1"/>
    </source>
</evidence>
<protein>
    <submittedName>
        <fullName evidence="2">Uncharacterized protein</fullName>
    </submittedName>
</protein>